<organism evidence="3 4">
    <name type="scientific">Cordyceps confragosa</name>
    <name type="common">Lecanicillium lecanii</name>
    <dbReference type="NCBI Taxonomy" id="2714763"/>
    <lineage>
        <taxon>Eukaryota</taxon>
        <taxon>Fungi</taxon>
        <taxon>Dikarya</taxon>
        <taxon>Ascomycota</taxon>
        <taxon>Pezizomycotina</taxon>
        <taxon>Sordariomycetes</taxon>
        <taxon>Hypocreomycetidae</taxon>
        <taxon>Hypocreales</taxon>
        <taxon>Cordycipitaceae</taxon>
        <taxon>Akanthomyces</taxon>
    </lineage>
</organism>
<proteinExistence type="predicted"/>
<feature type="signal peptide" evidence="2">
    <location>
        <begin position="1"/>
        <end position="18"/>
    </location>
</feature>
<feature type="region of interest" description="Disordered" evidence="1">
    <location>
        <begin position="192"/>
        <end position="240"/>
    </location>
</feature>
<evidence type="ECO:0008006" key="5">
    <source>
        <dbReference type="Google" id="ProtNLM"/>
    </source>
</evidence>
<evidence type="ECO:0000256" key="2">
    <source>
        <dbReference type="SAM" id="SignalP"/>
    </source>
</evidence>
<keyword evidence="4" id="KW-1185">Reference proteome</keyword>
<dbReference type="Gene3D" id="3.40.390.10">
    <property type="entry name" value="Collagenase (Catalytic Domain)"/>
    <property type="match status" value="1"/>
</dbReference>
<dbReference type="SUPFAM" id="SSF55486">
    <property type="entry name" value="Metalloproteases ('zincins'), catalytic domain"/>
    <property type="match status" value="1"/>
</dbReference>
<protein>
    <recommendedName>
        <fullName evidence="5">Peptidase M43 pregnancy-associated plasma-A domain-containing protein</fullName>
    </recommendedName>
</protein>
<dbReference type="OrthoDB" id="4921980at2759"/>
<reference evidence="3 4" key="1">
    <citation type="submission" date="2016-03" db="EMBL/GenBank/DDBJ databases">
        <title>Fine-scale spatial genetic structure of a fungal parasite of coffee scale insects.</title>
        <authorList>
            <person name="Jackson D."/>
            <person name="Zemenick K.A."/>
            <person name="Malloure B."/>
            <person name="Quandt C.A."/>
            <person name="James T.Y."/>
        </authorList>
    </citation>
    <scope>NUCLEOTIDE SEQUENCE [LARGE SCALE GENOMIC DNA]</scope>
    <source>
        <strain evidence="3 4">UM487</strain>
    </source>
</reference>
<gene>
    <name evidence="3" type="ORF">LLEC1_01023</name>
</gene>
<name>A0A179ICA2_CORDF</name>
<evidence type="ECO:0000256" key="1">
    <source>
        <dbReference type="SAM" id="MobiDB-lite"/>
    </source>
</evidence>
<evidence type="ECO:0000313" key="4">
    <source>
        <dbReference type="Proteomes" id="UP000243081"/>
    </source>
</evidence>
<comment type="caution">
    <text evidence="3">The sequence shown here is derived from an EMBL/GenBank/DDBJ whole genome shotgun (WGS) entry which is preliminary data.</text>
</comment>
<accession>A0A179ICA2</accession>
<feature type="chain" id="PRO_5008104289" description="Peptidase M43 pregnancy-associated plasma-A domain-containing protein" evidence="2">
    <location>
        <begin position="19"/>
        <end position="240"/>
    </location>
</feature>
<dbReference type="EMBL" id="LUKN01001749">
    <property type="protein sequence ID" value="OAR00308.1"/>
    <property type="molecule type" value="Genomic_DNA"/>
</dbReference>
<keyword evidence="2" id="KW-0732">Signal</keyword>
<dbReference type="InterPro" id="IPR024079">
    <property type="entry name" value="MetalloPept_cat_dom_sf"/>
</dbReference>
<evidence type="ECO:0000313" key="3">
    <source>
        <dbReference type="EMBL" id="OAR00308.1"/>
    </source>
</evidence>
<sequence length="240" mass="25801">MVTLRSLVFGLLTSAALASPLDLRSQHVHHCGTRSISSEERELLKRQQPLPDNGELITLGCVVHFCCGGSGDCPPSAKIEFKLEKITHINDARCTTRLEDNQAMDSLKARVHQGNTSTLNLVYLPTNEGPGVKGMCVLPEPNVDIASNIGSTDGCVIAMDTLPGASNTRRDAGDIMGIKVTTTHEMGHWLSLPHETRGGQSPSQDSSERFSGGSLRGRSGGAVRNIMEPSLTRARKRYAA</sequence>
<dbReference type="AlphaFoldDB" id="A0A179ICA2"/>
<dbReference type="GO" id="GO:0008237">
    <property type="term" value="F:metallopeptidase activity"/>
    <property type="evidence" value="ECO:0007669"/>
    <property type="project" value="InterPro"/>
</dbReference>
<dbReference type="Proteomes" id="UP000243081">
    <property type="component" value="Unassembled WGS sequence"/>
</dbReference>